<reference evidence="1" key="1">
    <citation type="journal article" date="2020" name="mSystems">
        <title>Genome- and Community-Level Interaction Insights into Carbon Utilization and Element Cycling Functions of Hydrothermarchaeota in Hydrothermal Sediment.</title>
        <authorList>
            <person name="Zhou Z."/>
            <person name="Liu Y."/>
            <person name="Xu W."/>
            <person name="Pan J."/>
            <person name="Luo Z.H."/>
            <person name="Li M."/>
        </authorList>
    </citation>
    <scope>NUCLEOTIDE SEQUENCE [LARGE SCALE GENOMIC DNA]</scope>
    <source>
        <strain evidence="1">SpSt-26</strain>
    </source>
</reference>
<name>A0A7J2THS9_ARCFL</name>
<dbReference type="AlphaFoldDB" id="A0A7J2THS9"/>
<gene>
    <name evidence="1" type="ORF">ENP88_03100</name>
</gene>
<protein>
    <submittedName>
        <fullName evidence="1">Uncharacterized protein</fullName>
    </submittedName>
</protein>
<dbReference type="EMBL" id="DSLA01000048">
    <property type="protein sequence ID" value="HEH35143.1"/>
    <property type="molecule type" value="Genomic_DNA"/>
</dbReference>
<accession>A0A7J2THS9</accession>
<evidence type="ECO:0000313" key="1">
    <source>
        <dbReference type="EMBL" id="HEH35143.1"/>
    </source>
</evidence>
<proteinExistence type="predicted"/>
<comment type="caution">
    <text evidence="1">The sequence shown here is derived from an EMBL/GenBank/DDBJ whole genome shotgun (WGS) entry which is preliminary data.</text>
</comment>
<sequence>MAEKSDDFSEEYLKCKAKIHTSFGTVEGFIIESRENFFKVYKRDGKILYVNKMHVQCIEIEAVSCKLDFDLENTKSL</sequence>
<organism evidence="1">
    <name type="scientific">Archaeoglobus fulgidus</name>
    <dbReference type="NCBI Taxonomy" id="2234"/>
    <lineage>
        <taxon>Archaea</taxon>
        <taxon>Methanobacteriati</taxon>
        <taxon>Methanobacteriota</taxon>
        <taxon>Archaeoglobi</taxon>
        <taxon>Archaeoglobales</taxon>
        <taxon>Archaeoglobaceae</taxon>
        <taxon>Archaeoglobus</taxon>
    </lineage>
</organism>